<evidence type="ECO:0000313" key="2">
    <source>
        <dbReference type="Proteomes" id="UP001432027"/>
    </source>
</evidence>
<reference evidence="1" key="1">
    <citation type="submission" date="2023-10" db="EMBL/GenBank/DDBJ databases">
        <title>Genome assembly of Pristionchus species.</title>
        <authorList>
            <person name="Yoshida K."/>
            <person name="Sommer R.J."/>
        </authorList>
    </citation>
    <scope>NUCLEOTIDE SEQUENCE</scope>
    <source>
        <strain evidence="1">RS0144</strain>
    </source>
</reference>
<feature type="non-terminal residue" evidence="1">
    <location>
        <position position="126"/>
    </location>
</feature>
<keyword evidence="2" id="KW-1185">Reference proteome</keyword>
<organism evidence="1 2">
    <name type="scientific">Pristionchus entomophagus</name>
    <dbReference type="NCBI Taxonomy" id="358040"/>
    <lineage>
        <taxon>Eukaryota</taxon>
        <taxon>Metazoa</taxon>
        <taxon>Ecdysozoa</taxon>
        <taxon>Nematoda</taxon>
        <taxon>Chromadorea</taxon>
        <taxon>Rhabditida</taxon>
        <taxon>Rhabditina</taxon>
        <taxon>Diplogasteromorpha</taxon>
        <taxon>Diplogasteroidea</taxon>
        <taxon>Neodiplogasteridae</taxon>
        <taxon>Pristionchus</taxon>
    </lineage>
</organism>
<comment type="caution">
    <text evidence="1">The sequence shown here is derived from an EMBL/GenBank/DDBJ whole genome shotgun (WGS) entry which is preliminary data.</text>
</comment>
<dbReference type="Proteomes" id="UP001432027">
    <property type="component" value="Unassembled WGS sequence"/>
</dbReference>
<gene>
    <name evidence="1" type="ORF">PENTCL1PPCAC_20999</name>
</gene>
<name>A0AAV5TX49_9BILA</name>
<sequence length="126" mass="14470">SFAKLLIVNCIPGVSLIRSEFAKEIDNSFIEEMSRLVTNPRLNVSDHEDLENITVPEEEMEMDRASLEALVLFGSVKLPHMRINTDWIMCALITRLHKNMEGFWEFALSRELTTEDIRDSVTDGLE</sequence>
<accession>A0AAV5TX49</accession>
<protein>
    <submittedName>
        <fullName evidence="1">Uncharacterized protein</fullName>
    </submittedName>
</protein>
<proteinExistence type="predicted"/>
<dbReference type="AlphaFoldDB" id="A0AAV5TX49"/>
<dbReference type="EMBL" id="BTSX01000005">
    <property type="protein sequence ID" value="GMS98824.1"/>
    <property type="molecule type" value="Genomic_DNA"/>
</dbReference>
<feature type="non-terminal residue" evidence="1">
    <location>
        <position position="1"/>
    </location>
</feature>
<evidence type="ECO:0000313" key="1">
    <source>
        <dbReference type="EMBL" id="GMS98824.1"/>
    </source>
</evidence>